<feature type="region of interest" description="Disordered" evidence="1">
    <location>
        <begin position="382"/>
        <end position="440"/>
    </location>
</feature>
<name>A0A0D3I623_EMIH1</name>
<protein>
    <submittedName>
        <fullName evidence="2">Uncharacterized protein</fullName>
    </submittedName>
</protein>
<dbReference type="EnsemblProtists" id="EOD06708">
    <property type="protein sequence ID" value="EOD06708"/>
    <property type="gene ID" value="EMIHUDRAFT_121199"/>
</dbReference>
<reference evidence="3" key="1">
    <citation type="journal article" date="2013" name="Nature">
        <title>Pan genome of the phytoplankton Emiliania underpins its global distribution.</title>
        <authorList>
            <person name="Read B.A."/>
            <person name="Kegel J."/>
            <person name="Klute M.J."/>
            <person name="Kuo A."/>
            <person name="Lefebvre S.C."/>
            <person name="Maumus F."/>
            <person name="Mayer C."/>
            <person name="Miller J."/>
            <person name="Monier A."/>
            <person name="Salamov A."/>
            <person name="Young J."/>
            <person name="Aguilar M."/>
            <person name="Claverie J.M."/>
            <person name="Frickenhaus S."/>
            <person name="Gonzalez K."/>
            <person name="Herman E.K."/>
            <person name="Lin Y.C."/>
            <person name="Napier J."/>
            <person name="Ogata H."/>
            <person name="Sarno A.F."/>
            <person name="Shmutz J."/>
            <person name="Schroeder D."/>
            <person name="de Vargas C."/>
            <person name="Verret F."/>
            <person name="von Dassow P."/>
            <person name="Valentin K."/>
            <person name="Van de Peer Y."/>
            <person name="Wheeler G."/>
            <person name="Dacks J.B."/>
            <person name="Delwiche C.F."/>
            <person name="Dyhrman S.T."/>
            <person name="Glockner G."/>
            <person name="John U."/>
            <person name="Richards T."/>
            <person name="Worden A.Z."/>
            <person name="Zhang X."/>
            <person name="Grigoriev I.V."/>
            <person name="Allen A.E."/>
            <person name="Bidle K."/>
            <person name="Borodovsky M."/>
            <person name="Bowler C."/>
            <person name="Brownlee C."/>
            <person name="Cock J.M."/>
            <person name="Elias M."/>
            <person name="Gladyshev V.N."/>
            <person name="Groth M."/>
            <person name="Guda C."/>
            <person name="Hadaegh A."/>
            <person name="Iglesias-Rodriguez M.D."/>
            <person name="Jenkins J."/>
            <person name="Jones B.M."/>
            <person name="Lawson T."/>
            <person name="Leese F."/>
            <person name="Lindquist E."/>
            <person name="Lobanov A."/>
            <person name="Lomsadze A."/>
            <person name="Malik S.B."/>
            <person name="Marsh M.E."/>
            <person name="Mackinder L."/>
            <person name="Mock T."/>
            <person name="Mueller-Roeber B."/>
            <person name="Pagarete A."/>
            <person name="Parker M."/>
            <person name="Probert I."/>
            <person name="Quesneville H."/>
            <person name="Raines C."/>
            <person name="Rensing S.A."/>
            <person name="Riano-Pachon D.M."/>
            <person name="Richier S."/>
            <person name="Rokitta S."/>
            <person name="Shiraiwa Y."/>
            <person name="Soanes D.M."/>
            <person name="van der Giezen M."/>
            <person name="Wahlund T.M."/>
            <person name="Williams B."/>
            <person name="Wilson W."/>
            <person name="Wolfe G."/>
            <person name="Wurch L.L."/>
        </authorList>
    </citation>
    <scope>NUCLEOTIDE SEQUENCE</scope>
</reference>
<sequence>MAFASDGLPPPAHNAAAEGAARGRDGAQAADDGQRPGVKRRLDGELASARVGVDDAKGGDTIMVDATHMAAAAAAGTDSTTKRLLHVALAARDGTHIPDIKNKTALVTEIRQLVEKTPGCEAQPASAISVPIIGTSRAVCVAFSGESEARAFLEHHAGGGAIQLPAPDDVTIHFVALDASEWGRQAEARELKAATESDGLLAIRTRGAINTAAQIEHFAPLFEKHFGNVVSVQEGYHSFLGIKSDEKGRLPPVQGCVKTLGNKLCPSCRAFGSTNADIVHGTLCEAQALKARRAAAAGVAKKRGFQTLLADNKVEVARAAGKVKAIAARDGLGFCTTFNQTGLPCKISARCRHAPCVNYEELLGTAFKGTVYERMPSAVRLGTSRGRRGGRGRGGGGGEVKSTKKDWASFARGLARSPYHGGPRLESNEASLFEGSDDEL</sequence>
<dbReference type="Proteomes" id="UP000013827">
    <property type="component" value="Unassembled WGS sequence"/>
</dbReference>
<dbReference type="PaxDb" id="2903-EOD06708"/>
<organism evidence="2 3">
    <name type="scientific">Emiliania huxleyi (strain CCMP1516)</name>
    <dbReference type="NCBI Taxonomy" id="280463"/>
    <lineage>
        <taxon>Eukaryota</taxon>
        <taxon>Haptista</taxon>
        <taxon>Haptophyta</taxon>
        <taxon>Prymnesiophyceae</taxon>
        <taxon>Isochrysidales</taxon>
        <taxon>Noelaerhabdaceae</taxon>
        <taxon>Emiliania</taxon>
    </lineage>
</organism>
<reference evidence="2" key="2">
    <citation type="submission" date="2024-10" db="UniProtKB">
        <authorList>
            <consortium name="EnsemblProtists"/>
        </authorList>
    </citation>
    <scope>IDENTIFICATION</scope>
</reference>
<evidence type="ECO:0000256" key="1">
    <source>
        <dbReference type="SAM" id="MobiDB-lite"/>
    </source>
</evidence>
<dbReference type="RefSeq" id="XP_005759137.1">
    <property type="nucleotide sequence ID" value="XM_005759080.1"/>
</dbReference>
<dbReference type="AlphaFoldDB" id="A0A0D3I623"/>
<proteinExistence type="predicted"/>
<keyword evidence="3" id="KW-1185">Reference proteome</keyword>
<dbReference type="HOGENOM" id="CLU_059840_0_0_1"/>
<evidence type="ECO:0000313" key="2">
    <source>
        <dbReference type="EnsemblProtists" id="EOD06708"/>
    </source>
</evidence>
<accession>A0A0D3I623</accession>
<dbReference type="GeneID" id="17252859"/>
<feature type="compositionally biased region" description="Low complexity" evidence="1">
    <location>
        <begin position="15"/>
        <end position="31"/>
    </location>
</feature>
<dbReference type="KEGG" id="ehx:EMIHUDRAFT_121199"/>
<feature type="region of interest" description="Disordered" evidence="1">
    <location>
        <begin position="1"/>
        <end position="41"/>
    </location>
</feature>
<evidence type="ECO:0000313" key="3">
    <source>
        <dbReference type="Proteomes" id="UP000013827"/>
    </source>
</evidence>